<comment type="similarity">
    <text evidence="3">Belongs to the DegT/DnrJ/EryC1 family.</text>
</comment>
<accession>A0A3S3PAM0</accession>
<proteinExistence type="inferred from homology"/>
<dbReference type="Gene3D" id="3.90.1150.10">
    <property type="entry name" value="Aspartate Aminotransferase, domain 1"/>
    <property type="match status" value="1"/>
</dbReference>
<dbReference type="RefSeq" id="WP_113648218.1">
    <property type="nucleotide sequence ID" value="NZ_QMHN01000005.1"/>
</dbReference>
<dbReference type="Proteomes" id="UP000284120">
    <property type="component" value="Unassembled WGS sequence"/>
</dbReference>
<dbReference type="Gene3D" id="3.40.640.10">
    <property type="entry name" value="Type I PLP-dependent aspartate aminotransferase-like (Major domain)"/>
    <property type="match status" value="1"/>
</dbReference>
<dbReference type="EMBL" id="SAYW01000005">
    <property type="protein sequence ID" value="RWU05453.1"/>
    <property type="molecule type" value="Genomic_DNA"/>
</dbReference>
<dbReference type="OrthoDB" id="9804264at2"/>
<evidence type="ECO:0000256" key="3">
    <source>
        <dbReference type="RuleBase" id="RU004508"/>
    </source>
</evidence>
<evidence type="ECO:0000256" key="2">
    <source>
        <dbReference type="PIRSR" id="PIRSR000390-2"/>
    </source>
</evidence>
<dbReference type="InterPro" id="IPR000653">
    <property type="entry name" value="DegT/StrS_aminotransferase"/>
</dbReference>
<evidence type="ECO:0000256" key="1">
    <source>
        <dbReference type="PIRSR" id="PIRSR000390-1"/>
    </source>
</evidence>
<feature type="modified residue" description="N6-(pyridoxal phosphate)lysine" evidence="2">
    <location>
        <position position="191"/>
    </location>
</feature>
<comment type="caution">
    <text evidence="4">The sequence shown here is derived from an EMBL/GenBank/DDBJ whole genome shotgun (WGS) entry which is preliminary data.</text>
</comment>
<dbReference type="InterPro" id="IPR015422">
    <property type="entry name" value="PyrdxlP-dep_Trfase_small"/>
</dbReference>
<dbReference type="Pfam" id="PF01041">
    <property type="entry name" value="DegT_DnrJ_EryC1"/>
    <property type="match status" value="1"/>
</dbReference>
<dbReference type="PANTHER" id="PTHR30244">
    <property type="entry name" value="TRANSAMINASE"/>
    <property type="match status" value="1"/>
</dbReference>
<dbReference type="SUPFAM" id="SSF53383">
    <property type="entry name" value="PLP-dependent transferases"/>
    <property type="match status" value="1"/>
</dbReference>
<dbReference type="PANTHER" id="PTHR30244:SF42">
    <property type="entry name" value="UDP-2-ACETAMIDO-2-DEOXY-3-OXO-D-GLUCURONATE AMINOTRANSFERASE"/>
    <property type="match status" value="1"/>
</dbReference>
<name>A0A3S3PAM0_9SPHI</name>
<dbReference type="CDD" id="cd00616">
    <property type="entry name" value="AHBA_syn"/>
    <property type="match status" value="1"/>
</dbReference>
<dbReference type="GO" id="GO:0008483">
    <property type="term" value="F:transaminase activity"/>
    <property type="evidence" value="ECO:0007669"/>
    <property type="project" value="UniProtKB-KW"/>
</dbReference>
<protein>
    <submittedName>
        <fullName evidence="4">DegT/DnrJ/EryC1/StrS family aminotransferase</fullName>
    </submittedName>
</protein>
<sequence>MLDFKLKIPFFEAKAAYHHRREFIDEAIQKVLSNGNYINGPEVSEFASNLATYLNVEQVIPCGNGTDALCLALMALDLNPGDEVMIPSFNFIAAAEAVALLGFKPVFVEVKEDSFNVDCASLEKNMTKRTKAIIVVHLFGLSSQMEQVLAIARRNNLFVIEDVAQSLGGSYNGQKLGTLGHIGCTSFFPTKNLACFGDGGAVFTNDLGLAKKIKMLANHGQQKKYDHVYIGLNSRLDTIQAAVLNVQLPWLDELIENRRKIAVYYLQNLKGIASISLPQVDDNHTYNQFCILFKDKEMRDGLKKFLAENGVDTMVYYPLPTHLQLAFAKSGYKLGDLPVSERLCDQILALPIYPGLSTENQSLIVSLITSFTNETK</sequence>
<keyword evidence="5" id="KW-1185">Reference proteome</keyword>
<dbReference type="GO" id="GO:0000271">
    <property type="term" value="P:polysaccharide biosynthetic process"/>
    <property type="evidence" value="ECO:0007669"/>
    <property type="project" value="TreeGrafter"/>
</dbReference>
<gene>
    <name evidence="4" type="ORF">DPV69_14975</name>
</gene>
<dbReference type="GO" id="GO:0030170">
    <property type="term" value="F:pyridoxal phosphate binding"/>
    <property type="evidence" value="ECO:0007669"/>
    <property type="project" value="TreeGrafter"/>
</dbReference>
<dbReference type="AlphaFoldDB" id="A0A3S3PAM0"/>
<keyword evidence="4" id="KW-0032">Aminotransferase</keyword>
<evidence type="ECO:0000313" key="5">
    <source>
        <dbReference type="Proteomes" id="UP000284120"/>
    </source>
</evidence>
<evidence type="ECO:0000313" key="4">
    <source>
        <dbReference type="EMBL" id="RWU05453.1"/>
    </source>
</evidence>
<keyword evidence="2 3" id="KW-0663">Pyridoxal phosphate</keyword>
<dbReference type="InterPro" id="IPR015424">
    <property type="entry name" value="PyrdxlP-dep_Trfase"/>
</dbReference>
<dbReference type="PIRSF" id="PIRSF000390">
    <property type="entry name" value="PLP_StrS"/>
    <property type="match status" value="1"/>
</dbReference>
<reference evidence="4 5" key="1">
    <citation type="submission" date="2018-06" db="EMBL/GenBank/DDBJ databases">
        <title>Pedobacter endophyticus sp. nov., an endophytic bacterium isolated from a leaf of Triticum aestivum.</title>
        <authorList>
            <person name="Zhang L."/>
        </authorList>
    </citation>
    <scope>NUCLEOTIDE SEQUENCE [LARGE SCALE GENOMIC DNA]</scope>
    <source>
        <strain evidence="4 5">CM134L-2</strain>
    </source>
</reference>
<feature type="active site" description="Proton acceptor" evidence="1">
    <location>
        <position position="191"/>
    </location>
</feature>
<organism evidence="4 5">
    <name type="scientific">Pedobacter chitinilyticus</name>
    <dbReference type="NCBI Taxonomy" id="2233776"/>
    <lineage>
        <taxon>Bacteria</taxon>
        <taxon>Pseudomonadati</taxon>
        <taxon>Bacteroidota</taxon>
        <taxon>Sphingobacteriia</taxon>
        <taxon>Sphingobacteriales</taxon>
        <taxon>Sphingobacteriaceae</taxon>
        <taxon>Pedobacter</taxon>
    </lineage>
</organism>
<dbReference type="InterPro" id="IPR015421">
    <property type="entry name" value="PyrdxlP-dep_Trfase_major"/>
</dbReference>
<keyword evidence="4" id="KW-0808">Transferase</keyword>